<dbReference type="Gene3D" id="3.10.20.90">
    <property type="entry name" value="Phosphatidylinositol 3-kinase Catalytic Subunit, Chain A, domain 1"/>
    <property type="match status" value="1"/>
</dbReference>
<dbReference type="InterPro" id="IPR029071">
    <property type="entry name" value="Ubiquitin-like_domsf"/>
</dbReference>
<evidence type="ECO:0000313" key="2">
    <source>
        <dbReference type="RefSeq" id="XP_013161357.1"/>
    </source>
</evidence>
<protein>
    <submittedName>
        <fullName evidence="2">Ral guanine nucleotide dissociation stimulator-like 1</fullName>
    </submittedName>
</protein>
<reference evidence="2" key="1">
    <citation type="submission" date="2025-08" db="UniProtKB">
        <authorList>
            <consortium name="RefSeq"/>
        </authorList>
    </citation>
    <scope>IDENTIFICATION</scope>
</reference>
<proteinExistence type="predicted"/>
<gene>
    <name evidence="2" type="primary">LOC106113170</name>
</gene>
<name>A0AAJ6YYH2_PAPXU</name>
<dbReference type="Proteomes" id="UP000694872">
    <property type="component" value="Unplaced"/>
</dbReference>
<dbReference type="RefSeq" id="XP_013161357.1">
    <property type="nucleotide sequence ID" value="XM_013305903.1"/>
</dbReference>
<dbReference type="KEGG" id="pxu:106113170"/>
<dbReference type="GO" id="GO:0007165">
    <property type="term" value="P:signal transduction"/>
    <property type="evidence" value="ECO:0007669"/>
    <property type="project" value="InterPro"/>
</dbReference>
<feature type="domain" description="Ras-associating" evidence="1">
    <location>
        <begin position="1"/>
        <end position="66"/>
    </location>
</feature>
<accession>A0AAJ6YYH2</accession>
<sequence length="82" mass="9270">MLSNNERTPQVIRNAMLKLNLDGDPDAYTLAQVLPDREMVLPANANVYYAVNTAYNLNFILRPRKSQQAEPVANGKPKNKRN</sequence>
<dbReference type="AlphaFoldDB" id="A0AAJ6YYH2"/>
<dbReference type="InterPro" id="IPR000159">
    <property type="entry name" value="RA_dom"/>
</dbReference>
<organism evidence="2">
    <name type="scientific">Papilio xuthus</name>
    <name type="common">Asian swallowtail butterfly</name>
    <dbReference type="NCBI Taxonomy" id="66420"/>
    <lineage>
        <taxon>Eukaryota</taxon>
        <taxon>Metazoa</taxon>
        <taxon>Ecdysozoa</taxon>
        <taxon>Arthropoda</taxon>
        <taxon>Hexapoda</taxon>
        <taxon>Insecta</taxon>
        <taxon>Pterygota</taxon>
        <taxon>Neoptera</taxon>
        <taxon>Endopterygota</taxon>
        <taxon>Lepidoptera</taxon>
        <taxon>Glossata</taxon>
        <taxon>Ditrysia</taxon>
        <taxon>Papilionoidea</taxon>
        <taxon>Papilionidae</taxon>
        <taxon>Papilioninae</taxon>
        <taxon>Papilio</taxon>
    </lineage>
</organism>
<evidence type="ECO:0000259" key="1">
    <source>
        <dbReference type="PROSITE" id="PS50200"/>
    </source>
</evidence>
<dbReference type="PROSITE" id="PS50200">
    <property type="entry name" value="RA"/>
    <property type="match status" value="1"/>
</dbReference>
<dbReference type="GeneID" id="106113170"/>
<dbReference type="SUPFAM" id="SSF54236">
    <property type="entry name" value="Ubiquitin-like"/>
    <property type="match status" value="1"/>
</dbReference>
<dbReference type="Pfam" id="PF00788">
    <property type="entry name" value="RA"/>
    <property type="match status" value="1"/>
</dbReference>